<evidence type="ECO:0000313" key="7">
    <source>
        <dbReference type="EMBL" id="MBP2418126.1"/>
    </source>
</evidence>
<dbReference type="GO" id="GO:0008237">
    <property type="term" value="F:metallopeptidase activity"/>
    <property type="evidence" value="ECO:0007669"/>
    <property type="project" value="UniProtKB-KW"/>
</dbReference>
<proteinExistence type="predicted"/>
<name>A0ABS4ZAQ0_9ACTN</name>
<feature type="region of interest" description="Disordered" evidence="5">
    <location>
        <begin position="1"/>
        <end position="21"/>
    </location>
</feature>
<evidence type="ECO:0000256" key="3">
    <source>
        <dbReference type="ARBA" id="ARBA00022989"/>
    </source>
</evidence>
<evidence type="ECO:0000256" key="5">
    <source>
        <dbReference type="SAM" id="MobiDB-lite"/>
    </source>
</evidence>
<evidence type="ECO:0000256" key="4">
    <source>
        <dbReference type="ARBA" id="ARBA00023136"/>
    </source>
</evidence>
<keyword evidence="7" id="KW-0482">Metalloprotease</keyword>
<comment type="caution">
    <text evidence="7">The sequence shown here is derived from an EMBL/GenBank/DDBJ whole genome shotgun (WGS) entry which is preliminary data.</text>
</comment>
<comment type="subcellular location">
    <subcellularLocation>
        <location evidence="1">Membrane</location>
        <topology evidence="1">Single-pass membrane protein</topology>
    </subcellularLocation>
</comment>
<dbReference type="RefSeq" id="WP_210057387.1">
    <property type="nucleotide sequence ID" value="NZ_BAAAMH010000010.1"/>
</dbReference>
<gene>
    <name evidence="7" type="ORF">JOF54_003048</name>
</gene>
<dbReference type="InterPro" id="IPR007343">
    <property type="entry name" value="Uncharacterised_pept_Zn_put"/>
</dbReference>
<dbReference type="Pfam" id="PF04228">
    <property type="entry name" value="Zn_peptidase"/>
    <property type="match status" value="1"/>
</dbReference>
<dbReference type="PANTHER" id="PTHR30168:SF0">
    <property type="entry name" value="INNER MEMBRANE PROTEIN"/>
    <property type="match status" value="1"/>
</dbReference>
<keyword evidence="8" id="KW-1185">Reference proteome</keyword>
<keyword evidence="3 6" id="KW-1133">Transmembrane helix</keyword>
<keyword evidence="7" id="KW-0378">Hydrolase</keyword>
<dbReference type="PANTHER" id="PTHR30168">
    <property type="entry name" value="PUTATIVE MEMBRANE PROTEIN YPFJ"/>
    <property type="match status" value="1"/>
</dbReference>
<keyword evidence="2 6" id="KW-0812">Transmembrane</keyword>
<dbReference type="Proteomes" id="UP000758168">
    <property type="component" value="Unassembled WGS sequence"/>
</dbReference>
<evidence type="ECO:0000313" key="8">
    <source>
        <dbReference type="Proteomes" id="UP000758168"/>
    </source>
</evidence>
<protein>
    <submittedName>
        <fullName evidence="7">Metalloprotease</fullName>
    </submittedName>
</protein>
<feature type="transmembrane region" description="Helical" evidence="6">
    <location>
        <begin position="24"/>
        <end position="45"/>
    </location>
</feature>
<keyword evidence="4 6" id="KW-0472">Membrane</keyword>
<organism evidence="7 8">
    <name type="scientific">Microlunatus capsulatus</name>
    <dbReference type="NCBI Taxonomy" id="99117"/>
    <lineage>
        <taxon>Bacteria</taxon>
        <taxon>Bacillati</taxon>
        <taxon>Actinomycetota</taxon>
        <taxon>Actinomycetes</taxon>
        <taxon>Propionibacteriales</taxon>
        <taxon>Propionibacteriaceae</taxon>
        <taxon>Microlunatus</taxon>
    </lineage>
</organism>
<accession>A0ABS4ZAQ0</accession>
<evidence type="ECO:0000256" key="1">
    <source>
        <dbReference type="ARBA" id="ARBA00004167"/>
    </source>
</evidence>
<sequence length="289" mass="30131">MKYDDRAGLDPSQMGGGSRRPSPALALGGGAGAIVVIVIALLFGVDPGQVLQGGAGPAPGPATSTPFAQCTSGADIGRDRDCRFVAFTNSIQAYWAGADPGYQEIDVDTFEGSVSTGCGAATSEVGPFYCPADTTVYLDLGFFDQLTTQLGARGGDAAEAYVLAHEFGHHVQNLDGTMAEVQGSGQGTGPTSAGVRLELQADCYAGVWFHHAVDDPDDAISEVSQDDLDRAVDAAAAVGDDRIQEKARGQVTPESWTHGSAAQRQQWLQRGFDTGDPARCDTFARDALR</sequence>
<keyword evidence="7" id="KW-0645">Protease</keyword>
<evidence type="ECO:0000256" key="2">
    <source>
        <dbReference type="ARBA" id="ARBA00022692"/>
    </source>
</evidence>
<reference evidence="7 8" key="1">
    <citation type="submission" date="2021-03" db="EMBL/GenBank/DDBJ databases">
        <title>Sequencing the genomes of 1000 actinobacteria strains.</title>
        <authorList>
            <person name="Klenk H.-P."/>
        </authorList>
    </citation>
    <scope>NUCLEOTIDE SEQUENCE [LARGE SCALE GENOMIC DNA]</scope>
    <source>
        <strain evidence="7 8">DSM 12936</strain>
    </source>
</reference>
<evidence type="ECO:0000256" key="6">
    <source>
        <dbReference type="SAM" id="Phobius"/>
    </source>
</evidence>
<dbReference type="EMBL" id="JAGIOB010000001">
    <property type="protein sequence ID" value="MBP2418126.1"/>
    <property type="molecule type" value="Genomic_DNA"/>
</dbReference>